<dbReference type="GeneID" id="66118024"/>
<sequence length="495" mass="56507">MLFQRKRFPKKQKAKVSSIPSSPEESLEQGSIDEESGDRWLSADLSKALRFYQKAYDAYIQTLSFPGCANDVYVDASYNGCRLVYHVHNHYVKLEGVDVSELTSVEEVLGSSNSVLVSRIQDIAKMHQTVISRILGMGCVVPLDLLYNCVVVLTEQLEIMDGDNNSHDVIRIVSDTKAIVMELLERQYTEINSLESQLNEGRSSNITEAQYDATATQSHQEVTTESAVQPPDIYDSLIVALEFIQVVLEKKQQQHQSIDIDVELMCDQLYLFETKLHRYYETNNTDTNTAMLATISEEQVQKWKILVLAIRSIEEDPIEYWKDVINEPSLNFNSHEIIIGCIELYLSMNDETISPEQEWELLSFINELYKCQQALVNQRLTTEAKGDDGGLGNALVQMSGLMISRGDLEMERRQVPYKQEVDELLKNNGIAYYKNAITYAQRSGGLRERIIDKLQRQRKAKEASTKLKILDGTVTEAELVFVFGDDWKEELDMFE</sequence>
<evidence type="ECO:0000313" key="2">
    <source>
        <dbReference type="EMBL" id="KAG7194437.1"/>
    </source>
</evidence>
<dbReference type="EMBL" id="JAHMUF010000007">
    <property type="protein sequence ID" value="KAG7194437.1"/>
    <property type="molecule type" value="Genomic_DNA"/>
</dbReference>
<accession>A0A9P7VAS9</accession>
<dbReference type="AlphaFoldDB" id="A0A9P7VAS9"/>
<reference evidence="2" key="1">
    <citation type="submission" date="2021-03" db="EMBL/GenBank/DDBJ databases">
        <authorList>
            <person name="Palmer J.M."/>
        </authorList>
    </citation>
    <scope>NUCLEOTIDE SEQUENCE</scope>
    <source>
        <strain evidence="2">ARV_011</strain>
    </source>
</reference>
<feature type="region of interest" description="Disordered" evidence="1">
    <location>
        <begin position="1"/>
        <end position="33"/>
    </location>
</feature>
<evidence type="ECO:0000256" key="1">
    <source>
        <dbReference type="SAM" id="MobiDB-lite"/>
    </source>
</evidence>
<dbReference type="RefSeq" id="XP_043049984.1">
    <property type="nucleotide sequence ID" value="XM_043195318.1"/>
</dbReference>
<dbReference type="OrthoDB" id="5328412at2759"/>
<feature type="compositionally biased region" description="Basic residues" evidence="1">
    <location>
        <begin position="1"/>
        <end position="14"/>
    </location>
</feature>
<organism evidence="2 3">
    <name type="scientific">Scheffersomyces spartinae</name>
    <dbReference type="NCBI Taxonomy" id="45513"/>
    <lineage>
        <taxon>Eukaryota</taxon>
        <taxon>Fungi</taxon>
        <taxon>Dikarya</taxon>
        <taxon>Ascomycota</taxon>
        <taxon>Saccharomycotina</taxon>
        <taxon>Pichiomycetes</taxon>
        <taxon>Debaryomycetaceae</taxon>
        <taxon>Scheffersomyces</taxon>
    </lineage>
</organism>
<keyword evidence="3" id="KW-1185">Reference proteome</keyword>
<dbReference type="Proteomes" id="UP000790833">
    <property type="component" value="Unassembled WGS sequence"/>
</dbReference>
<gene>
    <name evidence="2" type="ORF">KQ657_004650</name>
</gene>
<proteinExistence type="predicted"/>
<protein>
    <submittedName>
        <fullName evidence="2">Uncharacterized protein</fullName>
    </submittedName>
</protein>
<comment type="caution">
    <text evidence="2">The sequence shown here is derived from an EMBL/GenBank/DDBJ whole genome shotgun (WGS) entry which is preliminary data.</text>
</comment>
<evidence type="ECO:0000313" key="3">
    <source>
        <dbReference type="Proteomes" id="UP000790833"/>
    </source>
</evidence>
<name>A0A9P7VAS9_9ASCO</name>